<proteinExistence type="predicted"/>
<dbReference type="EMBL" id="JXXE01000300">
    <property type="protein sequence ID" value="KIZ41425.1"/>
    <property type="molecule type" value="Genomic_DNA"/>
</dbReference>
<dbReference type="RefSeq" id="WP_044412449.1">
    <property type="nucleotide sequence ID" value="NZ_JXXE01000300.1"/>
</dbReference>
<dbReference type="AlphaFoldDB" id="A0A0D7ELK0"/>
<accession>A0A0D7ELK0</accession>
<protein>
    <submittedName>
        <fullName evidence="2">Uncharacterized protein</fullName>
    </submittedName>
</protein>
<dbReference type="SUPFAM" id="SSF46955">
    <property type="entry name" value="Putative DNA-binding domain"/>
    <property type="match status" value="1"/>
</dbReference>
<comment type="caution">
    <text evidence="2">The sequence shown here is derived from an EMBL/GenBank/DDBJ whole genome shotgun (WGS) entry which is preliminary data.</text>
</comment>
<dbReference type="InterPro" id="IPR009061">
    <property type="entry name" value="DNA-bd_dom_put_sf"/>
</dbReference>
<dbReference type="PATRIC" id="fig|1076.23.peg.3206"/>
<name>A0A0D7ELK0_RHOPL</name>
<evidence type="ECO:0000313" key="2">
    <source>
        <dbReference type="EMBL" id="KIZ41425.1"/>
    </source>
</evidence>
<evidence type="ECO:0000256" key="1">
    <source>
        <dbReference type="SAM" id="MobiDB-lite"/>
    </source>
</evidence>
<feature type="compositionally biased region" description="Basic residues" evidence="1">
    <location>
        <begin position="183"/>
        <end position="195"/>
    </location>
</feature>
<evidence type="ECO:0000313" key="3">
    <source>
        <dbReference type="Proteomes" id="UP000032515"/>
    </source>
</evidence>
<dbReference type="Proteomes" id="UP000032515">
    <property type="component" value="Unassembled WGS sequence"/>
</dbReference>
<gene>
    <name evidence="2" type="ORF">OO17_15070</name>
</gene>
<feature type="region of interest" description="Disordered" evidence="1">
    <location>
        <begin position="183"/>
        <end position="220"/>
    </location>
</feature>
<reference evidence="2 3" key="1">
    <citation type="submission" date="2014-11" db="EMBL/GenBank/DDBJ databases">
        <title>Genomics and ecophysiology of heterotrophic nitrogen fixing bacteria isolated from estuarine surface water.</title>
        <authorList>
            <person name="Bentzon-Tilia M."/>
            <person name="Severin I."/>
            <person name="Hansen L.H."/>
            <person name="Riemann L."/>
        </authorList>
    </citation>
    <scope>NUCLEOTIDE SEQUENCE [LARGE SCALE GENOMIC DNA]</scope>
    <source>
        <strain evidence="2 3">BAL398</strain>
    </source>
</reference>
<dbReference type="OrthoDB" id="7872880at2"/>
<sequence length="220" mass="23951">MELPPVIFEAGPFSPAETVILTGITESTLQNWTNKGYLGADKVGLGRGAKRRYTLADIETIMFGMDMVGAGISPVVAFEYAPVVQRRTAEAVERIRDRLIEDGHSAASLQRDLSDQVVELLACFAANPDVGSSEDYYAVNILHGGKLQFQHLPDGKWAVMLLRVGLRKLGLASHLDAIKAAKQAKRAARPKRPPVKRMTEEELLAGLEGMDEPGTEKGKP</sequence>
<organism evidence="2 3">
    <name type="scientific">Rhodopseudomonas palustris</name>
    <dbReference type="NCBI Taxonomy" id="1076"/>
    <lineage>
        <taxon>Bacteria</taxon>
        <taxon>Pseudomonadati</taxon>
        <taxon>Pseudomonadota</taxon>
        <taxon>Alphaproteobacteria</taxon>
        <taxon>Hyphomicrobiales</taxon>
        <taxon>Nitrobacteraceae</taxon>
        <taxon>Rhodopseudomonas</taxon>
    </lineage>
</organism>